<dbReference type="InterPro" id="IPR021145">
    <property type="entry name" value="Portal_protein_SPP1_Gp6-like"/>
</dbReference>
<evidence type="ECO:0000313" key="4">
    <source>
        <dbReference type="Proteomes" id="UP000031546"/>
    </source>
</evidence>
<dbReference type="Proteomes" id="UP000527860">
    <property type="component" value="Unassembled WGS sequence"/>
</dbReference>
<protein>
    <submittedName>
        <fullName evidence="2">Phage portal protein</fullName>
    </submittedName>
</protein>
<reference evidence="3 5" key="4">
    <citation type="submission" date="2022-12" db="EMBL/GenBank/DDBJ databases">
        <title>Genome analysis and biological profiling of marine Salinicoccus roseus MOSEL-ME25.</title>
        <authorList>
            <person name="Mirza F.T."/>
            <person name="Xie Y."/>
            <person name="Shinwari Z.K."/>
        </authorList>
    </citation>
    <scope>NUCLEOTIDE SEQUENCE [LARGE SCALE GENOMIC DNA]</scope>
    <source>
        <strain evidence="3 5">MOSEL-ME25</strain>
    </source>
</reference>
<feature type="region of interest" description="Disordered" evidence="1">
    <location>
        <begin position="1"/>
        <end position="25"/>
    </location>
</feature>
<dbReference type="InterPro" id="IPR006428">
    <property type="entry name" value="Portal_SPP1-type"/>
</dbReference>
<proteinExistence type="predicted"/>
<keyword evidence="5" id="KW-1185">Reference proteome</keyword>
<feature type="compositionally biased region" description="Basic and acidic residues" evidence="1">
    <location>
        <begin position="1"/>
        <end position="11"/>
    </location>
</feature>
<dbReference type="EMBL" id="JXII01000009">
    <property type="protein sequence ID" value="KIH69935.1"/>
    <property type="molecule type" value="Genomic_DNA"/>
</dbReference>
<feature type="compositionally biased region" description="Basic and acidic residues" evidence="1">
    <location>
        <begin position="48"/>
        <end position="75"/>
    </location>
</feature>
<feature type="region of interest" description="Disordered" evidence="1">
    <location>
        <begin position="433"/>
        <end position="456"/>
    </location>
</feature>
<dbReference type="Proteomes" id="UP000031546">
    <property type="component" value="Unassembled WGS sequence"/>
</dbReference>
<organism evidence="2 4">
    <name type="scientific">Salinicoccus roseus</name>
    <dbReference type="NCBI Taxonomy" id="45670"/>
    <lineage>
        <taxon>Bacteria</taxon>
        <taxon>Bacillati</taxon>
        <taxon>Bacillota</taxon>
        <taxon>Bacilli</taxon>
        <taxon>Bacillales</taxon>
        <taxon>Staphylococcaceae</taxon>
        <taxon>Salinicoccus</taxon>
    </lineage>
</organism>
<feature type="compositionally biased region" description="Basic and acidic residues" evidence="1">
    <location>
        <begin position="433"/>
        <end position="442"/>
    </location>
</feature>
<evidence type="ECO:0000256" key="1">
    <source>
        <dbReference type="SAM" id="MobiDB-lite"/>
    </source>
</evidence>
<evidence type="ECO:0000313" key="2">
    <source>
        <dbReference type="EMBL" id="KIH69935.1"/>
    </source>
</evidence>
<sequence length="456" mass="52882">MDPFSKPHGEQLTDGAKPSEESQTDMLLRLIEENAPNIELYKTGQRYYDNHPDIKDEDPPKDTDGQTDEDKPDWRFEHGPHANLVDQKVGYIVGESPNYQHKNEKVMKVIEKHLGYDFDDDLNDILTAASNKGVEWLHPYVDEEGNFNTLEIPAEQIIPIWKDRKQRVLHAVIRHYIVGEEQRVEYWTAEQVWYYIMSEGELQLAWYHGVGEANPTTHLNGESWGRVPFIPFKNNSQSESDIWRYKTFIDAMNRRTSDTQNMFDESTELIYILQGYEGTKMDEFKKNLKYYSGIAVSEEGGVKTIQIEVPVKSSIEWVEELREWIYEYGRGVDFKKNELGNSPTGIALRFLYTGLDLKTKQLARKTIPAIKQLLWFIFEYEGIDSNLAEEVDVTFNYNRMVNEKEQSEIASTSQSYLSEETVLAHHPWVDDVEKEKERKDTEGIVMGGEGDGPEPE</sequence>
<gene>
    <name evidence="3" type="ORF">F7P68_0011915</name>
    <name evidence="2" type="ORF">SN16_10495</name>
</gene>
<dbReference type="STRING" id="45670.SN16_10495"/>
<evidence type="ECO:0000313" key="3">
    <source>
        <dbReference type="EMBL" id="MDB0581228.1"/>
    </source>
</evidence>
<dbReference type="EMBL" id="JABEVU030000001">
    <property type="protein sequence ID" value="MDB0581228.1"/>
    <property type="molecule type" value="Genomic_DNA"/>
</dbReference>
<comment type="caution">
    <text evidence="2">The sequence shown here is derived from an EMBL/GenBank/DDBJ whole genome shotgun (WGS) entry which is preliminary data.</text>
</comment>
<reference evidence="5" key="2">
    <citation type="submission" date="2020-04" db="EMBL/GenBank/DDBJ databases">
        <title>Genome analysis and biological profiling of marine Cellulosimicrobium funkei MOSEL-ME6.</title>
        <authorList>
            <person name="Tanveer F."/>
            <person name="Xie Y."/>
            <person name="Shinwari Z.K."/>
        </authorList>
    </citation>
    <scope>NUCLEOTIDE SEQUENCE [LARGE SCALE GENOMIC DNA]</scope>
    <source>
        <strain evidence="5">MOSEL-ME25</strain>
    </source>
</reference>
<dbReference type="AlphaFoldDB" id="A0A0C2H7Y7"/>
<dbReference type="NCBIfam" id="TIGR01538">
    <property type="entry name" value="portal_SPP1"/>
    <property type="match status" value="1"/>
</dbReference>
<reference evidence="2 4" key="1">
    <citation type="submission" date="2015-01" db="EMBL/GenBank/DDBJ databases">
        <title>Genome sequences of high lactate-tolerant strain Salinicoccus roseus W12 with industrial interest.</title>
        <authorList>
            <person name="Wang H."/>
            <person name="Yu B."/>
        </authorList>
    </citation>
    <scope>NUCLEOTIDE SEQUENCE [LARGE SCALE GENOMIC DNA]</scope>
    <source>
        <strain evidence="2 4">W12</strain>
    </source>
</reference>
<dbReference type="GeneID" id="77845983"/>
<reference evidence="3" key="3">
    <citation type="submission" date="2020-04" db="EMBL/GenBank/DDBJ databases">
        <authorList>
            <person name="Tanveer F."/>
            <person name="Xie Y."/>
            <person name="Shinwari Z.K."/>
        </authorList>
    </citation>
    <scope>NUCLEOTIDE SEQUENCE</scope>
    <source>
        <strain evidence="3">MOSEL-ME25</strain>
    </source>
</reference>
<dbReference type="Pfam" id="PF05133">
    <property type="entry name" value="SPP1_portal"/>
    <property type="match status" value="1"/>
</dbReference>
<accession>A0A0C2H7Y7</accession>
<feature type="region of interest" description="Disordered" evidence="1">
    <location>
        <begin position="39"/>
        <end position="75"/>
    </location>
</feature>
<dbReference type="RefSeq" id="WP_040106576.1">
    <property type="nucleotide sequence ID" value="NZ_JABEVU030000001.1"/>
</dbReference>
<dbReference type="OrthoDB" id="1697867at2"/>
<evidence type="ECO:0000313" key="5">
    <source>
        <dbReference type="Proteomes" id="UP000527860"/>
    </source>
</evidence>
<name>A0A0C2H7Y7_9STAP</name>